<dbReference type="EMBL" id="JBIBSM010000005">
    <property type="protein sequence ID" value="MFF8276610.1"/>
    <property type="molecule type" value="Genomic_DNA"/>
</dbReference>
<dbReference type="RefSeq" id="WP_158989590.1">
    <property type="nucleotide sequence ID" value="NZ_BMTO01000008.1"/>
</dbReference>
<reference evidence="3 4" key="1">
    <citation type="submission" date="2024-10" db="EMBL/GenBank/DDBJ databases">
        <title>The Natural Products Discovery Center: Release of the First 8490 Sequenced Strains for Exploring Actinobacteria Biosynthetic Diversity.</title>
        <authorList>
            <person name="Kalkreuter E."/>
            <person name="Kautsar S.A."/>
            <person name="Yang D."/>
            <person name="Bader C.D."/>
            <person name="Teijaro C.N."/>
            <person name="Fluegel L."/>
            <person name="Davis C.M."/>
            <person name="Simpson J.R."/>
            <person name="Lauterbach L."/>
            <person name="Steele A.D."/>
            <person name="Gui C."/>
            <person name="Meng S."/>
            <person name="Li G."/>
            <person name="Viehrig K."/>
            <person name="Ye F."/>
            <person name="Su P."/>
            <person name="Kiefer A.F."/>
            <person name="Nichols A."/>
            <person name="Cepeda A.J."/>
            <person name="Yan W."/>
            <person name="Fan B."/>
            <person name="Jiang Y."/>
            <person name="Adhikari A."/>
            <person name="Zheng C.-J."/>
            <person name="Schuster L."/>
            <person name="Cowan T.M."/>
            <person name="Smanski M.J."/>
            <person name="Chevrette M.G."/>
            <person name="De Carvalho L.P.S."/>
            <person name="Shen B."/>
        </authorList>
    </citation>
    <scope>NUCLEOTIDE SEQUENCE [LARGE SCALE GENOMIC DNA]</scope>
    <source>
        <strain evidence="3 4">NPDC015755</strain>
    </source>
</reference>
<name>A0ABW6YAF1_9ACTN</name>
<sequence length="128" mass="14127">MVKRRMISAVLGTAAAAGLTMVASAPAQAVDRNCYDGNFCVYQAREFNTNYPMYRFSGADANWSDQSAIYDNDSSWKNRWSVTVKVYALANYSTVNTCFNPGYQLGSSGSSSQNDNGRSHKWDGTSWC</sequence>
<evidence type="ECO:0000256" key="2">
    <source>
        <dbReference type="SAM" id="SignalP"/>
    </source>
</evidence>
<keyword evidence="2" id="KW-0732">Signal</keyword>
<comment type="caution">
    <text evidence="3">The sequence shown here is derived from an EMBL/GenBank/DDBJ whole genome shotgun (WGS) entry which is preliminary data.</text>
</comment>
<protein>
    <submittedName>
        <fullName evidence="3">Peptidase inhibitor family I36 protein</fullName>
    </submittedName>
</protein>
<gene>
    <name evidence="3" type="ORF">ACF05T_10960</name>
</gene>
<feature type="chain" id="PRO_5045420043" evidence="2">
    <location>
        <begin position="30"/>
        <end position="128"/>
    </location>
</feature>
<feature type="compositionally biased region" description="Basic and acidic residues" evidence="1">
    <location>
        <begin position="117"/>
        <end position="128"/>
    </location>
</feature>
<evidence type="ECO:0000313" key="4">
    <source>
        <dbReference type="Proteomes" id="UP001603013"/>
    </source>
</evidence>
<dbReference type="Proteomes" id="UP001603013">
    <property type="component" value="Unassembled WGS sequence"/>
</dbReference>
<proteinExistence type="predicted"/>
<feature type="region of interest" description="Disordered" evidence="1">
    <location>
        <begin position="106"/>
        <end position="128"/>
    </location>
</feature>
<evidence type="ECO:0000256" key="1">
    <source>
        <dbReference type="SAM" id="MobiDB-lite"/>
    </source>
</evidence>
<evidence type="ECO:0000313" key="3">
    <source>
        <dbReference type="EMBL" id="MFF8276610.1"/>
    </source>
</evidence>
<dbReference type="Pfam" id="PF03995">
    <property type="entry name" value="Inhibitor_I36"/>
    <property type="match status" value="1"/>
</dbReference>
<accession>A0ABW6YAF1</accession>
<feature type="signal peptide" evidence="2">
    <location>
        <begin position="1"/>
        <end position="29"/>
    </location>
</feature>
<organism evidence="3 4">
    <name type="scientific">Streptomyces lateritius</name>
    <dbReference type="NCBI Taxonomy" id="67313"/>
    <lineage>
        <taxon>Bacteria</taxon>
        <taxon>Bacillati</taxon>
        <taxon>Actinomycetota</taxon>
        <taxon>Actinomycetes</taxon>
        <taxon>Kitasatosporales</taxon>
        <taxon>Streptomycetaceae</taxon>
        <taxon>Streptomyces</taxon>
    </lineage>
</organism>
<keyword evidence="4" id="KW-1185">Reference proteome</keyword>